<feature type="domain" description="C3H1-type" evidence="7">
    <location>
        <begin position="793"/>
        <end position="820"/>
    </location>
</feature>
<dbReference type="InterPro" id="IPR036855">
    <property type="entry name" value="Znf_CCCH_sf"/>
</dbReference>
<dbReference type="Proteomes" id="UP000327085">
    <property type="component" value="Chromosome 5"/>
</dbReference>
<evidence type="ECO:0000256" key="3">
    <source>
        <dbReference type="ARBA" id="ARBA00022833"/>
    </source>
</evidence>
<evidence type="ECO:0000256" key="4">
    <source>
        <dbReference type="ARBA" id="ARBA00023125"/>
    </source>
</evidence>
<dbReference type="InterPro" id="IPR050974">
    <property type="entry name" value="Plant_ZF_CCCH"/>
</dbReference>
<evidence type="ECO:0000313" key="8">
    <source>
        <dbReference type="EMBL" id="VVA25815.1"/>
    </source>
</evidence>
<dbReference type="Pfam" id="PF00642">
    <property type="entry name" value="zf-CCCH"/>
    <property type="match status" value="3"/>
</dbReference>
<feature type="zinc finger region" description="C3H1-type" evidence="5">
    <location>
        <begin position="917"/>
        <end position="945"/>
    </location>
</feature>
<dbReference type="PANTHER" id="PTHR12506">
    <property type="entry name" value="PROTEIN PHOSPHATASE RELATED"/>
    <property type="match status" value="1"/>
</dbReference>
<dbReference type="GO" id="GO:0008270">
    <property type="term" value="F:zinc ion binding"/>
    <property type="evidence" value="ECO:0007669"/>
    <property type="project" value="UniProtKB-KW"/>
</dbReference>
<evidence type="ECO:0000259" key="7">
    <source>
        <dbReference type="PROSITE" id="PS50103"/>
    </source>
</evidence>
<sequence>MLTAPIGLPNPDVPSNAELSDLDLAILEEIRKLDALLDKIRKLDPALLDKIRKFDPDVLDELRKIDPVLLDGLRKIHPTLLDELRKVDPAVLQEMQLEPAEWDPAIIGGIRKLYLKLREEDEEVAERSACSGRQTAKENENGNQKTQSEETDGGGGGENKNDNGSEVMKIGEERSRSQHYPVRPEAGEGKTGRKNRKNRKNNQNYFRSGGQHPNLYASPNPGNDDVLSPNPGKVDTVLQVDPAELDPAIIDAISKFSLKGKEEGEQEVEVSCSRPETEIRNKNGNKRQSEERDGGGGVENKNENGGQVEKKVDDERSRRHHYPVRPPGAGDSSHNLKTGTHKFGSNCKFNRTRGSKNNQVSKDKMKEREGLAEKPGQTECKNYFRSGGQCQNRYAPQNPGDNDSFSPNSDVPPNPGNDGVLPQNPGKDDILPPNHGDTDCDLATLREILRHKTALLGIIRKLDAGLFGDIQKIDPAVLREMQADPAEWDPAIIDAICKLSLEEKDESEEEVEVSCGGPETEIRNENRYKTQSEERDGGGGENKNENGGEVQKKVDEERSRRHHYPVRPPGAGDSLHNLKTGTHQFGSNCKFNLTRRSKNNQVSKNKMKEREGLAEKPGKTECKVSKNKMKEREGLAEKPGKTECKNSFRSGGRHPNLYTTPNPGNDDVLPPNSNIPSNLGNDDVFPQNPGDPDRENGNGNETQSEERDKERSRIHHYPVRFEAGDCWSYLKTGTCNFGPSCKFNHPHRRKNDQNYFRSGGCKPGKAFSFNPRRGEPSVAPVQELNFMDLPICPGEKECPYYMKNGSCKSGTNCTFNHPDPTAIGESGPPSGYIDGGPASVQGASSATAWDSLCVPMIPPSQGISCQNTEWNASQDPEYLPERSIPAPPPYVMNKAVTETNIYEQNPQQKQVEEFPERPGQPICIYFLRKGDCKNRSNCKYHHPKNQTAVPPSCALSDKGLPLRPGENICTQYSSYGICNSGPACKFDHPSLSTFLL</sequence>
<dbReference type="InParanoid" id="A0A5E4FCX9"/>
<evidence type="ECO:0000256" key="2">
    <source>
        <dbReference type="ARBA" id="ARBA00022771"/>
    </source>
</evidence>
<feature type="domain" description="C3H1-type" evidence="7">
    <location>
        <begin position="963"/>
        <end position="991"/>
    </location>
</feature>
<feature type="region of interest" description="Disordered" evidence="6">
    <location>
        <begin position="126"/>
        <end position="240"/>
    </location>
</feature>
<feature type="domain" description="C3H1-type" evidence="7">
    <location>
        <begin position="720"/>
        <end position="748"/>
    </location>
</feature>
<dbReference type="Gene3D" id="4.10.1000.10">
    <property type="entry name" value="Zinc finger, CCCH-type"/>
    <property type="match status" value="2"/>
</dbReference>
<feature type="zinc finger region" description="C3H1-type" evidence="5">
    <location>
        <begin position="793"/>
        <end position="820"/>
    </location>
</feature>
<dbReference type="Gramene" id="VVA25815">
    <property type="protein sequence ID" value="VVA25815"/>
    <property type="gene ID" value="Prudul26B005659"/>
</dbReference>
<feature type="compositionally biased region" description="Basic and acidic residues" evidence="6">
    <location>
        <begin position="308"/>
        <end position="317"/>
    </location>
</feature>
<evidence type="ECO:0000313" key="9">
    <source>
        <dbReference type="Proteomes" id="UP000327085"/>
    </source>
</evidence>
<dbReference type="GO" id="GO:0003729">
    <property type="term" value="F:mRNA binding"/>
    <property type="evidence" value="ECO:0007669"/>
    <property type="project" value="UniProtKB-ARBA"/>
</dbReference>
<dbReference type="EMBL" id="CABIKO010000099">
    <property type="protein sequence ID" value="VVA25815.1"/>
    <property type="molecule type" value="Genomic_DNA"/>
</dbReference>
<feature type="region of interest" description="Disordered" evidence="6">
    <location>
        <begin position="507"/>
        <end position="715"/>
    </location>
</feature>
<feature type="region of interest" description="Disordered" evidence="6">
    <location>
        <begin position="257"/>
        <end position="435"/>
    </location>
</feature>
<feature type="compositionally biased region" description="Basic and acidic residues" evidence="6">
    <location>
        <begin position="606"/>
        <end position="646"/>
    </location>
</feature>
<dbReference type="PROSITE" id="PS50103">
    <property type="entry name" value="ZF_C3H1"/>
    <property type="match status" value="4"/>
</dbReference>
<feature type="domain" description="C3H1-type" evidence="7">
    <location>
        <begin position="917"/>
        <end position="945"/>
    </location>
</feature>
<feature type="compositionally biased region" description="Polar residues" evidence="6">
    <location>
        <begin position="671"/>
        <end position="680"/>
    </location>
</feature>
<keyword evidence="3 5" id="KW-0862">Zinc</keyword>
<protein>
    <submittedName>
        <fullName evidence="8">PREDICTED: zinc finger</fullName>
    </submittedName>
</protein>
<feature type="zinc finger region" description="C3H1-type" evidence="5">
    <location>
        <begin position="963"/>
        <end position="991"/>
    </location>
</feature>
<feature type="compositionally biased region" description="Basic and acidic residues" evidence="6">
    <location>
        <begin position="520"/>
        <end position="559"/>
    </location>
</feature>
<evidence type="ECO:0000256" key="1">
    <source>
        <dbReference type="ARBA" id="ARBA00022723"/>
    </source>
</evidence>
<feature type="compositionally biased region" description="Polar residues" evidence="6">
    <location>
        <begin position="577"/>
        <end position="591"/>
    </location>
</feature>
<evidence type="ECO:0000256" key="6">
    <source>
        <dbReference type="SAM" id="MobiDB-lite"/>
    </source>
</evidence>
<proteinExistence type="predicted"/>
<keyword evidence="2 5" id="KW-0863">Zinc-finger</keyword>
<evidence type="ECO:0000256" key="5">
    <source>
        <dbReference type="PROSITE-ProRule" id="PRU00723"/>
    </source>
</evidence>
<dbReference type="GO" id="GO:0003677">
    <property type="term" value="F:DNA binding"/>
    <property type="evidence" value="ECO:0007669"/>
    <property type="project" value="UniProtKB-KW"/>
</dbReference>
<gene>
    <name evidence="8" type="ORF">ALMOND_2B005659</name>
</gene>
<dbReference type="PANTHER" id="PTHR12506:SF20">
    <property type="entry name" value="ZINC FINGER CCCH DOMAIN-CONTAINING PROTEIN 67"/>
    <property type="match status" value="1"/>
</dbReference>
<feature type="zinc finger region" description="C3H1-type" evidence="5">
    <location>
        <begin position="720"/>
        <end position="748"/>
    </location>
</feature>
<organism evidence="8 9">
    <name type="scientific">Prunus dulcis</name>
    <name type="common">Almond</name>
    <name type="synonym">Amygdalus dulcis</name>
    <dbReference type="NCBI Taxonomy" id="3755"/>
    <lineage>
        <taxon>Eukaryota</taxon>
        <taxon>Viridiplantae</taxon>
        <taxon>Streptophyta</taxon>
        <taxon>Embryophyta</taxon>
        <taxon>Tracheophyta</taxon>
        <taxon>Spermatophyta</taxon>
        <taxon>Magnoliopsida</taxon>
        <taxon>eudicotyledons</taxon>
        <taxon>Gunneridae</taxon>
        <taxon>Pentapetalae</taxon>
        <taxon>rosids</taxon>
        <taxon>fabids</taxon>
        <taxon>Rosales</taxon>
        <taxon>Rosaceae</taxon>
        <taxon>Amygdaloideae</taxon>
        <taxon>Amygdaleae</taxon>
        <taxon>Prunus</taxon>
    </lineage>
</organism>
<feature type="compositionally biased region" description="Basic and acidic residues" evidence="6">
    <location>
        <begin position="275"/>
        <end position="294"/>
    </location>
</feature>
<reference evidence="9" key="1">
    <citation type="journal article" date="2020" name="Plant J.">
        <title>Transposons played a major role in the diversification between the closely related almond and peach genomes: results from the almond genome sequence.</title>
        <authorList>
            <person name="Alioto T."/>
            <person name="Alexiou K.G."/>
            <person name="Bardil A."/>
            <person name="Barteri F."/>
            <person name="Castanera R."/>
            <person name="Cruz F."/>
            <person name="Dhingra A."/>
            <person name="Duval H."/>
            <person name="Fernandez I Marti A."/>
            <person name="Frias L."/>
            <person name="Galan B."/>
            <person name="Garcia J.L."/>
            <person name="Howad W."/>
            <person name="Gomez-Garrido J."/>
            <person name="Gut M."/>
            <person name="Julca I."/>
            <person name="Morata J."/>
            <person name="Puigdomenech P."/>
            <person name="Ribeca P."/>
            <person name="Rubio Cabetas M.J."/>
            <person name="Vlasova A."/>
            <person name="Wirthensohn M."/>
            <person name="Garcia-Mas J."/>
            <person name="Gabaldon T."/>
            <person name="Casacuberta J.M."/>
            <person name="Arus P."/>
        </authorList>
    </citation>
    <scope>NUCLEOTIDE SEQUENCE [LARGE SCALE GENOMIC DNA]</scope>
    <source>
        <strain evidence="9">cv. Texas</strain>
    </source>
</reference>
<dbReference type="InterPro" id="IPR000571">
    <property type="entry name" value="Znf_CCCH"/>
</dbReference>
<name>A0A5E4FCX9_PRUDU</name>
<accession>A0A5E4FCX9</accession>
<feature type="compositionally biased region" description="Basic and acidic residues" evidence="6">
    <location>
        <begin position="361"/>
        <end position="372"/>
    </location>
</feature>
<keyword evidence="1 5" id="KW-0479">Metal-binding</keyword>
<feature type="compositionally biased region" description="Basic and acidic residues" evidence="6">
    <location>
        <begin position="159"/>
        <end position="176"/>
    </location>
</feature>
<dbReference type="SUPFAM" id="SSF90229">
    <property type="entry name" value="CCCH zinc finger"/>
    <property type="match status" value="4"/>
</dbReference>
<dbReference type="SMART" id="SM00356">
    <property type="entry name" value="ZnF_C3H1"/>
    <property type="match status" value="4"/>
</dbReference>
<keyword evidence="4" id="KW-0238">DNA-binding</keyword>
<feature type="compositionally biased region" description="Polar residues" evidence="6">
    <location>
        <begin position="388"/>
        <end position="409"/>
    </location>
</feature>
<dbReference type="AlphaFoldDB" id="A0A5E4FCX9"/>